<dbReference type="InterPro" id="IPR009078">
    <property type="entry name" value="Ferritin-like_SF"/>
</dbReference>
<dbReference type="Pfam" id="PF13794">
    <property type="entry name" value="MiaE_2"/>
    <property type="match status" value="1"/>
</dbReference>
<gene>
    <name evidence="2" type="ORF">UFOPK4301_00105</name>
</gene>
<feature type="domain" description="Ferritin-like" evidence="1">
    <location>
        <begin position="5"/>
        <end position="181"/>
    </location>
</feature>
<dbReference type="InterPro" id="IPR059125">
    <property type="entry name" value="Ferritin_actino"/>
</dbReference>
<name>A0A6J7SUL6_9ZZZZ</name>
<sequence>MSSPAVIDLLGVLAYGELVAFERTAADASLAPTLADKAALAEMAAAEFAHYEQLSAHLTSLGSDPIVAMQPFVSALDQFHNTLTPRDWLEGLLKAYVGDGIANDFYREISSHMDTATATLVSEVLSDVGHADFAIERIRDAITQDPKVSGRLALWGRRLMGEMISQATLVAASRPALQELFLRPPEGEVNMTATELTAMVNRLTVGHAKRMDVLGLAS</sequence>
<evidence type="ECO:0000313" key="2">
    <source>
        <dbReference type="EMBL" id="CAB5044240.1"/>
    </source>
</evidence>
<dbReference type="AlphaFoldDB" id="A0A6J7SUL6"/>
<reference evidence="2" key="1">
    <citation type="submission" date="2020-05" db="EMBL/GenBank/DDBJ databases">
        <authorList>
            <person name="Chiriac C."/>
            <person name="Salcher M."/>
            <person name="Ghai R."/>
            <person name="Kavagutti S V."/>
        </authorList>
    </citation>
    <scope>NUCLEOTIDE SEQUENCE</scope>
</reference>
<dbReference type="Gene3D" id="1.20.1260.10">
    <property type="match status" value="1"/>
</dbReference>
<organism evidence="2">
    <name type="scientific">freshwater metagenome</name>
    <dbReference type="NCBI Taxonomy" id="449393"/>
    <lineage>
        <taxon>unclassified sequences</taxon>
        <taxon>metagenomes</taxon>
        <taxon>ecological metagenomes</taxon>
    </lineage>
</organism>
<protein>
    <submittedName>
        <fullName evidence="2">Unannotated protein</fullName>
    </submittedName>
</protein>
<dbReference type="InterPro" id="IPR012347">
    <property type="entry name" value="Ferritin-like"/>
</dbReference>
<dbReference type="CDD" id="cd00657">
    <property type="entry name" value="Ferritin_like"/>
    <property type="match status" value="1"/>
</dbReference>
<dbReference type="SUPFAM" id="SSF47240">
    <property type="entry name" value="Ferritin-like"/>
    <property type="match status" value="1"/>
</dbReference>
<evidence type="ECO:0000259" key="1">
    <source>
        <dbReference type="Pfam" id="PF13794"/>
    </source>
</evidence>
<proteinExistence type="predicted"/>
<accession>A0A6J7SUL6</accession>
<dbReference type="EMBL" id="CAFBQG010000006">
    <property type="protein sequence ID" value="CAB5044240.1"/>
    <property type="molecule type" value="Genomic_DNA"/>
</dbReference>